<dbReference type="EMBL" id="JAULSW010000004">
    <property type="protein sequence ID" value="KAK3385855.1"/>
    <property type="molecule type" value="Genomic_DNA"/>
</dbReference>
<keyword evidence="3" id="KW-1185">Reference proteome</keyword>
<evidence type="ECO:0000256" key="1">
    <source>
        <dbReference type="SAM" id="MobiDB-lite"/>
    </source>
</evidence>
<sequence>MAYRIKRLPLRSSSVNQNEGYAPDGAPFRPDPGGCDPTPSRPLVARSSDSNPHTAAQHIAVFGASHSFPPTPFPPSDLPSYGGYALQSVPSNFRISEEPPYGPPRLEGPLPAFSANSHCPAPTSLSDSLVYATGSRQELLPDPQRVEEPFAHPSHRLGGSSDFQAGMSFFQTGVGESDPSSNWCAPPSALTESFLNGSETCGEPLPCL</sequence>
<reference evidence="2" key="1">
    <citation type="journal article" date="2023" name="Mol. Phylogenet. Evol.">
        <title>Genome-scale phylogeny and comparative genomics of the fungal order Sordariales.</title>
        <authorList>
            <person name="Hensen N."/>
            <person name="Bonometti L."/>
            <person name="Westerberg I."/>
            <person name="Brannstrom I.O."/>
            <person name="Guillou S."/>
            <person name="Cros-Aarteil S."/>
            <person name="Calhoun S."/>
            <person name="Haridas S."/>
            <person name="Kuo A."/>
            <person name="Mondo S."/>
            <person name="Pangilinan J."/>
            <person name="Riley R."/>
            <person name="LaButti K."/>
            <person name="Andreopoulos B."/>
            <person name="Lipzen A."/>
            <person name="Chen C."/>
            <person name="Yan M."/>
            <person name="Daum C."/>
            <person name="Ng V."/>
            <person name="Clum A."/>
            <person name="Steindorff A."/>
            <person name="Ohm R.A."/>
            <person name="Martin F."/>
            <person name="Silar P."/>
            <person name="Natvig D.O."/>
            <person name="Lalanne C."/>
            <person name="Gautier V."/>
            <person name="Ament-Velasquez S.L."/>
            <person name="Kruys A."/>
            <person name="Hutchinson M.I."/>
            <person name="Powell A.J."/>
            <person name="Barry K."/>
            <person name="Miller A.N."/>
            <person name="Grigoriev I.V."/>
            <person name="Debuchy R."/>
            <person name="Gladieux P."/>
            <person name="Hiltunen Thoren M."/>
            <person name="Johannesson H."/>
        </authorList>
    </citation>
    <scope>NUCLEOTIDE SEQUENCE</scope>
    <source>
        <strain evidence="2">CBS 232.78</strain>
    </source>
</reference>
<gene>
    <name evidence="2" type="ORF">B0H63DRAFT_188457</name>
</gene>
<reference evidence="2" key="2">
    <citation type="submission" date="2023-06" db="EMBL/GenBank/DDBJ databases">
        <authorList>
            <consortium name="Lawrence Berkeley National Laboratory"/>
            <person name="Haridas S."/>
            <person name="Hensen N."/>
            <person name="Bonometti L."/>
            <person name="Westerberg I."/>
            <person name="Brannstrom I.O."/>
            <person name="Guillou S."/>
            <person name="Cros-Aarteil S."/>
            <person name="Calhoun S."/>
            <person name="Kuo A."/>
            <person name="Mondo S."/>
            <person name="Pangilinan J."/>
            <person name="Riley R."/>
            <person name="LaButti K."/>
            <person name="Andreopoulos B."/>
            <person name="Lipzen A."/>
            <person name="Chen C."/>
            <person name="Yanf M."/>
            <person name="Daum C."/>
            <person name="Ng V."/>
            <person name="Clum A."/>
            <person name="Steindorff A."/>
            <person name="Ohm R."/>
            <person name="Martin F."/>
            <person name="Silar P."/>
            <person name="Natvig D."/>
            <person name="Lalanne C."/>
            <person name="Gautier V."/>
            <person name="Ament-velasquez S.L."/>
            <person name="Kruys A."/>
            <person name="Hutchinson M.I."/>
            <person name="Powell A.J."/>
            <person name="Barry K."/>
            <person name="Miller A.N."/>
            <person name="Grigoriev I.V."/>
            <person name="Debuchy R."/>
            <person name="Gladieux P."/>
            <person name="Thoren M.H."/>
            <person name="Johannesson H."/>
        </authorList>
    </citation>
    <scope>NUCLEOTIDE SEQUENCE</scope>
    <source>
        <strain evidence="2">CBS 232.78</strain>
    </source>
</reference>
<evidence type="ECO:0000313" key="3">
    <source>
        <dbReference type="Proteomes" id="UP001285441"/>
    </source>
</evidence>
<comment type="caution">
    <text evidence="2">The sequence shown here is derived from an EMBL/GenBank/DDBJ whole genome shotgun (WGS) entry which is preliminary data.</text>
</comment>
<evidence type="ECO:0000313" key="2">
    <source>
        <dbReference type="EMBL" id="KAK3385855.1"/>
    </source>
</evidence>
<accession>A0AAE0U086</accession>
<proteinExistence type="predicted"/>
<organism evidence="2 3">
    <name type="scientific">Podospora didyma</name>
    <dbReference type="NCBI Taxonomy" id="330526"/>
    <lineage>
        <taxon>Eukaryota</taxon>
        <taxon>Fungi</taxon>
        <taxon>Dikarya</taxon>
        <taxon>Ascomycota</taxon>
        <taxon>Pezizomycotina</taxon>
        <taxon>Sordariomycetes</taxon>
        <taxon>Sordariomycetidae</taxon>
        <taxon>Sordariales</taxon>
        <taxon>Podosporaceae</taxon>
        <taxon>Podospora</taxon>
    </lineage>
</organism>
<protein>
    <submittedName>
        <fullName evidence="2">Uncharacterized protein</fullName>
    </submittedName>
</protein>
<dbReference type="AlphaFoldDB" id="A0AAE0U086"/>
<feature type="region of interest" description="Disordered" evidence="1">
    <location>
        <begin position="1"/>
        <end position="56"/>
    </location>
</feature>
<name>A0AAE0U086_9PEZI</name>
<dbReference type="Proteomes" id="UP001285441">
    <property type="component" value="Unassembled WGS sequence"/>
</dbReference>